<protein>
    <submittedName>
        <fullName evidence="1">Uncharacterized protein</fullName>
    </submittedName>
</protein>
<evidence type="ECO:0000313" key="2">
    <source>
        <dbReference type="Proteomes" id="UP000056502"/>
    </source>
</evidence>
<dbReference type="EMBL" id="CP012603">
    <property type="protein sequence ID" value="ALE40240.1"/>
    <property type="molecule type" value="Genomic_DNA"/>
</dbReference>
<dbReference type="PATRIC" id="fig|1279460.3.peg.3120"/>
<dbReference type="Proteomes" id="UP000056502">
    <property type="component" value="Chromosome I"/>
</dbReference>
<proteinExistence type="predicted"/>
<name>A0A0M5L8G5_LEPIR</name>
<reference evidence="1 2" key="1">
    <citation type="journal article" date="2015" name="Genome Announc.">
        <title>Whole-Genome Sequence of Leptospira interrogans Serovar Hardjo Subtype Hardjoprajitno Strain Norma, Isolated from Cattle in a Leptospirosis Outbreak in Brazil.</title>
        <authorList>
            <person name="Cosate M.R."/>
            <person name="Soares S.C."/>
            <person name="Mendes T.A."/>
            <person name="Raittz R.T."/>
            <person name="Moreira E.C."/>
            <person name="Leite R."/>
            <person name="Fernandes G.R."/>
            <person name="Haddad J.P."/>
            <person name="Ortega J.M."/>
        </authorList>
    </citation>
    <scope>NUCLEOTIDE SEQUENCE [LARGE SCALE GENOMIC DNA]</scope>
    <source>
        <strain evidence="1 2">Norma</strain>
    </source>
</reference>
<dbReference type="AlphaFoldDB" id="A0A0M5L8G5"/>
<sequence>MMWELPQTTILRTNSKIVGTHTFRKFFLHRIYVKVTIRVVEKFHSGD</sequence>
<dbReference type="AntiFam" id="ANF00051">
    <property type="entry name" value="Translation of DNA tandem repeat"/>
</dbReference>
<accession>A0A0M5L8G5</accession>
<gene>
    <name evidence="1" type="ORF">G436_3079</name>
</gene>
<evidence type="ECO:0000313" key="1">
    <source>
        <dbReference type="EMBL" id="ALE40240.1"/>
    </source>
</evidence>
<organism evidence="1">
    <name type="scientific">Leptospira interrogans serovar Hardjo str. Norma</name>
    <dbReference type="NCBI Taxonomy" id="1279460"/>
    <lineage>
        <taxon>Bacteria</taxon>
        <taxon>Pseudomonadati</taxon>
        <taxon>Spirochaetota</taxon>
        <taxon>Spirochaetia</taxon>
        <taxon>Leptospirales</taxon>
        <taxon>Leptospiraceae</taxon>
        <taxon>Leptospira</taxon>
    </lineage>
</organism>